<evidence type="ECO:0000313" key="1">
    <source>
        <dbReference type="EMBL" id="VDL68759.1"/>
    </source>
</evidence>
<dbReference type="AlphaFoldDB" id="A0A0N4XRL7"/>
<dbReference type="WBParaSite" id="NBR_0000516901-mRNA-1">
    <property type="protein sequence ID" value="NBR_0000516901-mRNA-1"/>
    <property type="gene ID" value="NBR_0000516901"/>
</dbReference>
<name>A0A0N4XRL7_NIPBR</name>
<protein>
    <submittedName>
        <fullName evidence="3">DDE_Tnp_1 domain-containing protein</fullName>
    </submittedName>
</protein>
<proteinExistence type="predicted"/>
<organism evidence="3">
    <name type="scientific">Nippostrongylus brasiliensis</name>
    <name type="common">Rat hookworm</name>
    <dbReference type="NCBI Taxonomy" id="27835"/>
    <lineage>
        <taxon>Eukaryota</taxon>
        <taxon>Metazoa</taxon>
        <taxon>Ecdysozoa</taxon>
        <taxon>Nematoda</taxon>
        <taxon>Chromadorea</taxon>
        <taxon>Rhabditida</taxon>
        <taxon>Rhabditina</taxon>
        <taxon>Rhabditomorpha</taxon>
        <taxon>Strongyloidea</taxon>
        <taxon>Heligmosomidae</taxon>
        <taxon>Nippostrongylus</taxon>
    </lineage>
</organism>
<reference evidence="1 2" key="2">
    <citation type="submission" date="2018-11" db="EMBL/GenBank/DDBJ databases">
        <authorList>
            <consortium name="Pathogen Informatics"/>
        </authorList>
    </citation>
    <scope>NUCLEOTIDE SEQUENCE [LARGE SCALE GENOMIC DNA]</scope>
</reference>
<gene>
    <name evidence="1" type="ORF">NBR_LOCUS5170</name>
</gene>
<dbReference type="Proteomes" id="UP000271162">
    <property type="component" value="Unassembled WGS sequence"/>
</dbReference>
<evidence type="ECO:0000313" key="2">
    <source>
        <dbReference type="Proteomes" id="UP000271162"/>
    </source>
</evidence>
<dbReference type="EMBL" id="UYSL01011672">
    <property type="protein sequence ID" value="VDL68759.1"/>
    <property type="molecule type" value="Genomic_DNA"/>
</dbReference>
<reference evidence="3" key="1">
    <citation type="submission" date="2017-02" db="UniProtKB">
        <authorList>
            <consortium name="WormBaseParasite"/>
        </authorList>
    </citation>
    <scope>IDENTIFICATION</scope>
</reference>
<sequence>MYEKCYWVVMDTGYVSQALAKLASLKTKIPERTLKYWADKQTAAHVIHPDHYREEYDTEYLSHAIKIVKDVTEFIKENGDDKRTSSS</sequence>
<accession>A0A0N4XRL7</accession>
<evidence type="ECO:0000313" key="3">
    <source>
        <dbReference type="WBParaSite" id="NBR_0000516901-mRNA-1"/>
    </source>
</evidence>
<keyword evidence="2" id="KW-1185">Reference proteome</keyword>